<dbReference type="Proteomes" id="UP000054270">
    <property type="component" value="Unassembled WGS sequence"/>
</dbReference>
<dbReference type="Pfam" id="PF08583">
    <property type="entry name" value="Cmc1"/>
    <property type="match status" value="1"/>
</dbReference>
<protein>
    <recommendedName>
        <fullName evidence="3">COX assembly mitochondrial protein</fullName>
    </recommendedName>
</protein>
<gene>
    <name evidence="4" type="ORF">HYPSUDRAFT_131392</name>
</gene>
<accession>A0A0D2LIH6</accession>
<feature type="non-terminal residue" evidence="4">
    <location>
        <position position="1"/>
    </location>
</feature>
<organism evidence="4 5">
    <name type="scientific">Hypholoma sublateritium (strain FD-334 SS-4)</name>
    <dbReference type="NCBI Taxonomy" id="945553"/>
    <lineage>
        <taxon>Eukaryota</taxon>
        <taxon>Fungi</taxon>
        <taxon>Dikarya</taxon>
        <taxon>Basidiomycota</taxon>
        <taxon>Agaricomycotina</taxon>
        <taxon>Agaricomycetes</taxon>
        <taxon>Agaricomycetidae</taxon>
        <taxon>Agaricales</taxon>
        <taxon>Agaricineae</taxon>
        <taxon>Strophariaceae</taxon>
        <taxon>Hypholoma</taxon>
    </lineage>
</organism>
<comment type="function">
    <text evidence="3">Required for mitochondrial cytochrome c oxidase (COX) assembly and respiration.</text>
</comment>
<keyword evidence="3" id="KW-0496">Mitochondrion</keyword>
<dbReference type="InterPro" id="IPR013892">
    <property type="entry name" value="Cyt_c_biogenesis_Cmc1-like"/>
</dbReference>
<proteinExistence type="inferred from homology"/>
<evidence type="ECO:0000313" key="4">
    <source>
        <dbReference type="EMBL" id="KJA27447.1"/>
    </source>
</evidence>
<sequence length="67" mass="7659">VCKEFIDALEKCHASGWTKFLGACNGQKDALNHCLRTERLARTTVNREHAKERKAKTDKALEEFRAL</sequence>
<comment type="similarity">
    <text evidence="1 3">Belongs to the CMC family.</text>
</comment>
<dbReference type="STRING" id="945553.A0A0D2LIH6"/>
<dbReference type="EMBL" id="KN817524">
    <property type="protein sequence ID" value="KJA27447.1"/>
    <property type="molecule type" value="Genomic_DNA"/>
</dbReference>
<dbReference type="OrthoDB" id="532630at2759"/>
<comment type="subcellular location">
    <subcellularLocation>
        <location evidence="3">Mitochondrion inner membrane</location>
    </subcellularLocation>
</comment>
<evidence type="ECO:0000256" key="3">
    <source>
        <dbReference type="RuleBase" id="RU364104"/>
    </source>
</evidence>
<keyword evidence="3" id="KW-0143">Chaperone</keyword>
<name>A0A0D2LIH6_HYPSF</name>
<dbReference type="AlphaFoldDB" id="A0A0D2LIH6"/>
<evidence type="ECO:0000256" key="1">
    <source>
        <dbReference type="ARBA" id="ARBA00007347"/>
    </source>
</evidence>
<keyword evidence="5" id="KW-1185">Reference proteome</keyword>
<reference evidence="5" key="1">
    <citation type="submission" date="2014-04" db="EMBL/GenBank/DDBJ databases">
        <title>Evolutionary Origins and Diversification of the Mycorrhizal Mutualists.</title>
        <authorList>
            <consortium name="DOE Joint Genome Institute"/>
            <consortium name="Mycorrhizal Genomics Consortium"/>
            <person name="Kohler A."/>
            <person name="Kuo A."/>
            <person name="Nagy L.G."/>
            <person name="Floudas D."/>
            <person name="Copeland A."/>
            <person name="Barry K.W."/>
            <person name="Cichocki N."/>
            <person name="Veneault-Fourrey C."/>
            <person name="LaButti K."/>
            <person name="Lindquist E.A."/>
            <person name="Lipzen A."/>
            <person name="Lundell T."/>
            <person name="Morin E."/>
            <person name="Murat C."/>
            <person name="Riley R."/>
            <person name="Ohm R."/>
            <person name="Sun H."/>
            <person name="Tunlid A."/>
            <person name="Henrissat B."/>
            <person name="Grigoriev I.V."/>
            <person name="Hibbett D.S."/>
            <person name="Martin F."/>
        </authorList>
    </citation>
    <scope>NUCLEOTIDE SEQUENCE [LARGE SCALE GENOMIC DNA]</scope>
    <source>
        <strain evidence="5">FD-334 SS-4</strain>
    </source>
</reference>
<keyword evidence="3" id="KW-0472">Membrane</keyword>
<keyword evidence="2" id="KW-1015">Disulfide bond</keyword>
<keyword evidence="3" id="KW-0999">Mitochondrion inner membrane</keyword>
<evidence type="ECO:0000313" key="5">
    <source>
        <dbReference type="Proteomes" id="UP000054270"/>
    </source>
</evidence>
<evidence type="ECO:0000256" key="2">
    <source>
        <dbReference type="ARBA" id="ARBA00023157"/>
    </source>
</evidence>
<dbReference type="OMA" id="EECHANA"/>
<dbReference type="GO" id="GO:0005743">
    <property type="term" value="C:mitochondrial inner membrane"/>
    <property type="evidence" value="ECO:0007669"/>
    <property type="project" value="UniProtKB-SubCell"/>
</dbReference>